<dbReference type="eggNOG" id="ENOG502ZN1Q">
    <property type="taxonomic scope" value="Bacteria"/>
</dbReference>
<comment type="caution">
    <text evidence="2">The sequence shown here is derived from an EMBL/GenBank/DDBJ whole genome shotgun (WGS) entry which is preliminary data.</text>
</comment>
<dbReference type="Pfam" id="PF14055">
    <property type="entry name" value="NVEALA"/>
    <property type="match status" value="1"/>
</dbReference>
<gene>
    <name evidence="2" type="ORF">BACCOP_04226</name>
</gene>
<feature type="signal peptide" evidence="1">
    <location>
        <begin position="1"/>
        <end position="24"/>
    </location>
</feature>
<accession>B3JQJ0</accession>
<name>B3JQJ0_9BACT</name>
<organism evidence="2 3">
    <name type="scientific">Phocaeicola coprocola DSM 17136</name>
    <dbReference type="NCBI Taxonomy" id="470145"/>
    <lineage>
        <taxon>Bacteria</taxon>
        <taxon>Pseudomonadati</taxon>
        <taxon>Bacteroidota</taxon>
        <taxon>Bacteroidia</taxon>
        <taxon>Bacteroidales</taxon>
        <taxon>Bacteroidaceae</taxon>
        <taxon>Phocaeicola</taxon>
    </lineage>
</organism>
<dbReference type="STRING" id="470145.BACCOP_04226"/>
<reference evidence="2 3" key="2">
    <citation type="submission" date="2008-04" db="EMBL/GenBank/DDBJ databases">
        <authorList>
            <person name="Fulton L."/>
            <person name="Clifton S."/>
            <person name="Fulton B."/>
            <person name="Xu J."/>
            <person name="Minx P."/>
            <person name="Pepin K.H."/>
            <person name="Johnson M."/>
            <person name="Thiruvilangam P."/>
            <person name="Bhonagiri V."/>
            <person name="Nash W.E."/>
            <person name="Mardis E.R."/>
            <person name="Wilson R.K."/>
        </authorList>
    </citation>
    <scope>NUCLEOTIDE SEQUENCE [LARGE SCALE GENOMIC DNA]</scope>
    <source>
        <strain evidence="2 3">DSM 17136</strain>
    </source>
</reference>
<reference evidence="2 3" key="1">
    <citation type="submission" date="2008-04" db="EMBL/GenBank/DDBJ databases">
        <title>Draft genome sequence of Bacteroides coprocola (DSM 17136).</title>
        <authorList>
            <person name="Sudarsanam P."/>
            <person name="Ley R."/>
            <person name="Guruge J."/>
            <person name="Turnbaugh P.J."/>
            <person name="Mahowald M."/>
            <person name="Liep D."/>
            <person name="Gordon J."/>
        </authorList>
    </citation>
    <scope>NUCLEOTIDE SEQUENCE [LARGE SCALE GENOMIC DNA]</scope>
    <source>
        <strain evidence="2 3">DSM 17136</strain>
    </source>
</reference>
<protein>
    <recommendedName>
        <fullName evidence="4">NVEALA protein</fullName>
    </recommendedName>
</protein>
<feature type="chain" id="PRO_5002788409" description="NVEALA protein" evidence="1">
    <location>
        <begin position="25"/>
        <end position="83"/>
    </location>
</feature>
<evidence type="ECO:0000313" key="3">
    <source>
        <dbReference type="Proteomes" id="UP000003146"/>
    </source>
</evidence>
<dbReference type="OrthoDB" id="1050016at2"/>
<evidence type="ECO:0000313" key="2">
    <source>
        <dbReference type="EMBL" id="EDU98758.1"/>
    </source>
</evidence>
<evidence type="ECO:0008006" key="4">
    <source>
        <dbReference type="Google" id="ProtNLM"/>
    </source>
</evidence>
<proteinExistence type="predicted"/>
<dbReference type="EMBL" id="ABIY02000127">
    <property type="protein sequence ID" value="EDU98758.1"/>
    <property type="molecule type" value="Genomic_DNA"/>
</dbReference>
<evidence type="ECO:0000256" key="1">
    <source>
        <dbReference type="SAM" id="SignalP"/>
    </source>
</evidence>
<dbReference type="RefSeq" id="WP_007572018.1">
    <property type="nucleotide sequence ID" value="NZ_DS981513.1"/>
</dbReference>
<dbReference type="Proteomes" id="UP000003146">
    <property type="component" value="Unassembled WGS sequence"/>
</dbReference>
<dbReference type="AlphaFoldDB" id="B3JQJ0"/>
<dbReference type="HOGENOM" id="CLU_173809_0_2_10"/>
<sequence>MNKKILKVVFVSAFALVAGYSVYASQQKVEMSDLAMANVEALASGEGSSQDCVVYCNYCPGWDCIISWGPGIDGVTCPSHRKR</sequence>
<dbReference type="InterPro" id="IPR025905">
    <property type="entry name" value="NVEALA"/>
</dbReference>
<keyword evidence="1" id="KW-0732">Signal</keyword>